<dbReference type="Proteomes" id="UP000887581">
    <property type="component" value="Unplaced"/>
</dbReference>
<protein>
    <submittedName>
        <fullName evidence="3">Uncharacterized protein</fullName>
    </submittedName>
</protein>
<keyword evidence="1" id="KW-0732">Signal</keyword>
<name>A0A915PFG3_9BILA</name>
<evidence type="ECO:0000256" key="1">
    <source>
        <dbReference type="SAM" id="SignalP"/>
    </source>
</evidence>
<dbReference type="WBParaSite" id="sdigi.contig1.g204.t1">
    <property type="protein sequence ID" value="sdigi.contig1.g204.t1"/>
    <property type="gene ID" value="sdigi.contig1.g204"/>
</dbReference>
<sequence>MSGTTRLLTLFFCISTTSAQIALPEQIPYWVGGAAISSLLGNRLLGTDQQLGSLGLRGIGLGSLGGLGGNGMTGFGGLGSLGGLGLNSLGVDGLQIIQIPLGNAFNNNMPSSCTSCVVCAPQSTSANCIPMAKPTPFNGQFCCCCTSGIGSTVGAFNGR</sequence>
<accession>A0A915PFG3</accession>
<proteinExistence type="predicted"/>
<dbReference type="AlphaFoldDB" id="A0A915PFG3"/>
<evidence type="ECO:0000313" key="3">
    <source>
        <dbReference type="WBParaSite" id="sdigi.contig1.g204.t1"/>
    </source>
</evidence>
<reference evidence="3" key="1">
    <citation type="submission" date="2022-11" db="UniProtKB">
        <authorList>
            <consortium name="WormBaseParasite"/>
        </authorList>
    </citation>
    <scope>IDENTIFICATION</scope>
</reference>
<keyword evidence="2" id="KW-1185">Reference proteome</keyword>
<organism evidence="2 3">
    <name type="scientific">Setaria digitata</name>
    <dbReference type="NCBI Taxonomy" id="48799"/>
    <lineage>
        <taxon>Eukaryota</taxon>
        <taxon>Metazoa</taxon>
        <taxon>Ecdysozoa</taxon>
        <taxon>Nematoda</taxon>
        <taxon>Chromadorea</taxon>
        <taxon>Rhabditida</taxon>
        <taxon>Spirurina</taxon>
        <taxon>Spiruromorpha</taxon>
        <taxon>Filarioidea</taxon>
        <taxon>Setariidae</taxon>
        <taxon>Setaria</taxon>
    </lineage>
</organism>
<feature type="signal peptide" evidence="1">
    <location>
        <begin position="1"/>
        <end position="19"/>
    </location>
</feature>
<feature type="chain" id="PRO_5037228742" evidence="1">
    <location>
        <begin position="20"/>
        <end position="159"/>
    </location>
</feature>
<evidence type="ECO:0000313" key="2">
    <source>
        <dbReference type="Proteomes" id="UP000887581"/>
    </source>
</evidence>